<evidence type="ECO:0000313" key="2">
    <source>
        <dbReference type="EMBL" id="QHT24329.1"/>
    </source>
</evidence>
<reference evidence="2" key="1">
    <citation type="journal article" date="2020" name="Nature">
        <title>Giant virus diversity and host interactions through global metagenomics.</title>
        <authorList>
            <person name="Schulz F."/>
            <person name="Roux S."/>
            <person name="Paez-Espino D."/>
            <person name="Jungbluth S."/>
            <person name="Walsh D.A."/>
            <person name="Denef V.J."/>
            <person name="McMahon K.D."/>
            <person name="Konstantinidis K.T."/>
            <person name="Eloe-Fadrosh E.A."/>
            <person name="Kyrpides N.C."/>
            <person name="Woyke T."/>
        </authorList>
    </citation>
    <scope>NUCLEOTIDE SEQUENCE</scope>
    <source>
        <strain evidence="2">GVMAG-M-3300023179-138</strain>
    </source>
</reference>
<dbReference type="InterPro" id="IPR013320">
    <property type="entry name" value="ConA-like_dom_sf"/>
</dbReference>
<evidence type="ECO:0008006" key="3">
    <source>
        <dbReference type="Google" id="ProtNLM"/>
    </source>
</evidence>
<organism evidence="2">
    <name type="scientific">viral metagenome</name>
    <dbReference type="NCBI Taxonomy" id="1070528"/>
    <lineage>
        <taxon>unclassified sequences</taxon>
        <taxon>metagenomes</taxon>
        <taxon>organismal metagenomes</taxon>
    </lineage>
</organism>
<feature type="transmembrane region" description="Helical" evidence="1">
    <location>
        <begin position="12"/>
        <end position="36"/>
    </location>
</feature>
<dbReference type="SUPFAM" id="SSF49899">
    <property type="entry name" value="Concanavalin A-like lectins/glucanases"/>
    <property type="match status" value="1"/>
</dbReference>
<evidence type="ECO:0000256" key="1">
    <source>
        <dbReference type="SAM" id="Phobius"/>
    </source>
</evidence>
<protein>
    <recommendedName>
        <fullName evidence="3">Lectin/glucanase superfamily protein</fullName>
    </recommendedName>
</protein>
<dbReference type="AlphaFoldDB" id="A0A6C0E7V4"/>
<keyword evidence="1" id="KW-0812">Transmembrane</keyword>
<dbReference type="Pfam" id="PF13385">
    <property type="entry name" value="Laminin_G_3"/>
    <property type="match status" value="1"/>
</dbReference>
<dbReference type="EMBL" id="MN739743">
    <property type="protein sequence ID" value="QHT24329.1"/>
    <property type="molecule type" value="Genomic_DNA"/>
</dbReference>
<proteinExistence type="predicted"/>
<accession>A0A6C0E7V4</accession>
<keyword evidence="1" id="KW-0472">Membrane</keyword>
<name>A0A6C0E7V4_9ZZZZ</name>
<keyword evidence="1" id="KW-1133">Transmembrane helix</keyword>
<dbReference type="Gene3D" id="2.60.120.200">
    <property type="match status" value="1"/>
</dbReference>
<sequence>MESVTQFVSSNASLLNTLFFLLVAVLVLYVAVTYLYPGTSPTYTRFLGADVDARRLVKLDERYTPAIYTGGDFTLSFWMYVDDWNYRAGKYKYVFSLKPAQLYGRAHSSLVGVLMPQTNAMKIRAHTVKGDEEGPDITDEETLKTLMNGGGSFGVSESYNAPCDINEVPLQRWVCVTIVSSGRVLDVYMNGKLSRSCVLKNVLEVPRGQMTLSLGEHGGFGGRYSSVQMWNQQLTPDVIYGIYQMGPTQVTSNIFTDLAKFLGINVRFTGPDPPNMEANRESCAAQDMIEKPDWMNNIQQLKSDFIGLRF</sequence>